<dbReference type="EMBL" id="CP144753">
    <property type="protein sequence ID" value="WVZ94141.1"/>
    <property type="molecule type" value="Genomic_DNA"/>
</dbReference>
<dbReference type="InterPro" id="IPR013103">
    <property type="entry name" value="RVT_2"/>
</dbReference>
<keyword evidence="1" id="KW-1133">Transmembrane helix</keyword>
<organism evidence="3 4">
    <name type="scientific">Paspalum notatum var. saurae</name>
    <dbReference type="NCBI Taxonomy" id="547442"/>
    <lineage>
        <taxon>Eukaryota</taxon>
        <taxon>Viridiplantae</taxon>
        <taxon>Streptophyta</taxon>
        <taxon>Embryophyta</taxon>
        <taxon>Tracheophyta</taxon>
        <taxon>Spermatophyta</taxon>
        <taxon>Magnoliopsida</taxon>
        <taxon>Liliopsida</taxon>
        <taxon>Poales</taxon>
        <taxon>Poaceae</taxon>
        <taxon>PACMAD clade</taxon>
        <taxon>Panicoideae</taxon>
        <taxon>Andropogonodae</taxon>
        <taxon>Paspaleae</taxon>
        <taxon>Paspalinae</taxon>
        <taxon>Paspalum</taxon>
    </lineage>
</organism>
<sequence length="454" mass="51379">MDAEFDALQRNKTWHLVPPSHGQNLVDCKWVYKIKQKANGTIDHYEARLVAKGFKQQYGLDYEDTFIFAKLMFRMCHDVLEEDVFMQQPPGYEDKNTPHYVCKLDKTLYGLKQTPRAWYARLSTKLQQLGFHMSKTDSSLFFFHQVYVDDIILVSSSNQAVSALLHDLRTDFALKDFGQLRIEVSQCADGSLFSSQSKYAHEVLDQAGLQNCKPMPIPLAISEKLSAKDGEFLDDAAATRYRNLVGGLQYLTLTRPDLSFAVNKVYQYLHQTTSMHYSAMKMILRYVSGTVGFGLKILKSSSNLVSAFSDVDWAGCCDDRRSTGGFVVFLGSNLISWSAQKQTTVSRSSTEAEYKALANATAQLIWNLGCLNRELLFCGVIILVLHTYLLILSFMLALSILRWITILFGNELQKNYWTSTSSLLMIKLVMASPRFSQHGSFRNLETISTCASCD</sequence>
<dbReference type="Proteomes" id="UP001341281">
    <property type="component" value="Chromosome 09"/>
</dbReference>
<evidence type="ECO:0000259" key="2">
    <source>
        <dbReference type="Pfam" id="PF07727"/>
    </source>
</evidence>
<keyword evidence="4" id="KW-1185">Reference proteome</keyword>
<evidence type="ECO:0000256" key="1">
    <source>
        <dbReference type="SAM" id="Phobius"/>
    </source>
</evidence>
<reference evidence="3 4" key="1">
    <citation type="submission" date="2024-02" db="EMBL/GenBank/DDBJ databases">
        <title>High-quality chromosome-scale genome assembly of Pensacola bahiagrass (Paspalum notatum Flugge var. saurae).</title>
        <authorList>
            <person name="Vega J.M."/>
            <person name="Podio M."/>
            <person name="Orjuela J."/>
            <person name="Siena L.A."/>
            <person name="Pessino S.C."/>
            <person name="Combes M.C."/>
            <person name="Mariac C."/>
            <person name="Albertini E."/>
            <person name="Pupilli F."/>
            <person name="Ortiz J.P.A."/>
            <person name="Leblanc O."/>
        </authorList>
    </citation>
    <scope>NUCLEOTIDE SEQUENCE [LARGE SCALE GENOMIC DNA]</scope>
    <source>
        <strain evidence="3">R1</strain>
        <tissue evidence="3">Leaf</tissue>
    </source>
</reference>
<dbReference type="CDD" id="cd09272">
    <property type="entry name" value="RNase_HI_RT_Ty1"/>
    <property type="match status" value="1"/>
</dbReference>
<dbReference type="PANTHER" id="PTHR11439:SF455">
    <property type="entry name" value="RLK (RECEPTOR-LIKE PROTEIN KINASE) 8, PUTATIVE-RELATED"/>
    <property type="match status" value="1"/>
</dbReference>
<accession>A0AAQ3ULC3</accession>
<dbReference type="InterPro" id="IPR043502">
    <property type="entry name" value="DNA/RNA_pol_sf"/>
</dbReference>
<evidence type="ECO:0000313" key="4">
    <source>
        <dbReference type="Proteomes" id="UP001341281"/>
    </source>
</evidence>
<dbReference type="PANTHER" id="PTHR11439">
    <property type="entry name" value="GAG-POL-RELATED RETROTRANSPOSON"/>
    <property type="match status" value="1"/>
</dbReference>
<keyword evidence="1" id="KW-0472">Membrane</keyword>
<protein>
    <recommendedName>
        <fullName evidence="2">Reverse transcriptase Ty1/copia-type domain-containing protein</fullName>
    </recommendedName>
</protein>
<dbReference type="Pfam" id="PF07727">
    <property type="entry name" value="RVT_2"/>
    <property type="match status" value="2"/>
</dbReference>
<proteinExistence type="predicted"/>
<dbReference type="AlphaFoldDB" id="A0AAQ3ULC3"/>
<feature type="domain" description="Reverse transcriptase Ty1/copia-type" evidence="2">
    <location>
        <begin position="11"/>
        <end position="66"/>
    </location>
</feature>
<keyword evidence="1" id="KW-0812">Transmembrane</keyword>
<dbReference type="SUPFAM" id="SSF56672">
    <property type="entry name" value="DNA/RNA polymerases"/>
    <property type="match status" value="1"/>
</dbReference>
<evidence type="ECO:0000313" key="3">
    <source>
        <dbReference type="EMBL" id="WVZ94141.1"/>
    </source>
</evidence>
<gene>
    <name evidence="3" type="ORF">U9M48_040073</name>
</gene>
<feature type="transmembrane region" description="Helical" evidence="1">
    <location>
        <begin position="375"/>
        <end position="404"/>
    </location>
</feature>
<name>A0AAQ3ULC3_PASNO</name>
<feature type="domain" description="Reverse transcriptase Ty1/copia-type" evidence="2">
    <location>
        <begin position="78"/>
        <end position="219"/>
    </location>
</feature>